<accession>A0A2C9K8V5</accession>
<sequence length="665" mass="77525">MKVMARLCRNVLNVKCLKYVVMTLTLWTTMMIGFYAKSWGITMMSLLEWEQVESQSALPNTKQKCIHPQLLINDSTMTRHLRTLSPEKCPDELEWVYVENGTVRFTKLAVSRFKGMSCSFIPLYRDGDYNVKWGRPILNIKNGFRIPTDFFRVYCSSVSRTFNGLFAGVAHTEERAERKDLPMDEGFGGLGIAILGFDSMSRMSWLRRLKKTREYFHGELGAIELEEHNVLGDGTTAVMFPMLTGKFEWELPDARRFFPNATTLDDFPFIWNDLKKFGYLTSWCNAENITAPFNWRMLGFKNQPTDFYSRPFFMVAKPYQVYVGRSRKLKMKKYCIGSRTYSQVWLNYFKDIFVSYPNKRKFLLHFLVDMSHDDNNLITMMDLDIRDVVKFLYDNNYLNNTLLILMGDHGARYDKARLTWAGKMEERIPYFSLLFPKWFQKKYPEAMANVRKNSKRLTTPFDLYETFRDFIHFTGTGNGDVSRRGISLFKEIPLERSCEQADIAAHWCACLASKKVNLKEDIYASTALSVAMDTINNLTSQYRDICENLSVFQVKDAIKMETRKDVLRFSNTDSVGGIYNITFKAKNQNLMSLYQLTFSTVPGMALYEVTVVHDILRNHFFLSEKEISRINKYGDTSSCILNKNRQLRQYCYCSKQTSSWGINLF</sequence>
<proteinExistence type="predicted"/>
<keyword evidence="1" id="KW-0812">Transmembrane</keyword>
<dbReference type="SUPFAM" id="SSF53649">
    <property type="entry name" value="Alkaline phosphatase-like"/>
    <property type="match status" value="1"/>
</dbReference>
<dbReference type="FunFam" id="3.40.720.10:FF:000017">
    <property type="entry name" value="Predicted protein"/>
    <property type="match status" value="1"/>
</dbReference>
<dbReference type="Pfam" id="PF02995">
    <property type="entry name" value="DUF229"/>
    <property type="match status" value="1"/>
</dbReference>
<keyword evidence="1" id="KW-1133">Transmembrane helix</keyword>
<dbReference type="STRING" id="6526.A0A2C9K8V5"/>
<reference evidence="2" key="1">
    <citation type="submission" date="2020-05" db="UniProtKB">
        <authorList>
            <consortium name="EnsemblMetazoa"/>
        </authorList>
    </citation>
    <scope>IDENTIFICATION</scope>
    <source>
        <strain evidence="2">BB02</strain>
    </source>
</reference>
<dbReference type="InterPro" id="IPR017850">
    <property type="entry name" value="Alkaline_phosphatase_core_sf"/>
</dbReference>
<dbReference type="EnsemblMetazoa" id="BGLB016555-RA">
    <property type="protein sequence ID" value="BGLB016555-PA"/>
    <property type="gene ID" value="BGLB016555"/>
</dbReference>
<dbReference type="CDD" id="cd16021">
    <property type="entry name" value="ALP_like"/>
    <property type="match status" value="1"/>
</dbReference>
<dbReference type="GO" id="GO:0005615">
    <property type="term" value="C:extracellular space"/>
    <property type="evidence" value="ECO:0007669"/>
    <property type="project" value="TreeGrafter"/>
</dbReference>
<dbReference type="PANTHER" id="PTHR10974:SF1">
    <property type="entry name" value="FI08016P-RELATED"/>
    <property type="match status" value="1"/>
</dbReference>
<dbReference type="Gene3D" id="3.40.720.10">
    <property type="entry name" value="Alkaline Phosphatase, subunit A"/>
    <property type="match status" value="1"/>
</dbReference>
<gene>
    <name evidence="2" type="primary">106050684</name>
</gene>
<dbReference type="VEuPathDB" id="VectorBase:BGLB016555"/>
<dbReference type="PANTHER" id="PTHR10974">
    <property type="entry name" value="FI08016P-RELATED"/>
    <property type="match status" value="1"/>
</dbReference>
<feature type="transmembrane region" description="Helical" evidence="1">
    <location>
        <begin position="16"/>
        <end position="36"/>
    </location>
</feature>
<evidence type="ECO:0000256" key="1">
    <source>
        <dbReference type="SAM" id="Phobius"/>
    </source>
</evidence>
<dbReference type="AlphaFoldDB" id="A0A2C9K8V5"/>
<dbReference type="KEGG" id="bgt:106050684"/>
<name>A0A2C9K8V5_BIOGL</name>
<dbReference type="VEuPathDB" id="VectorBase:BGLAX_032144"/>
<protein>
    <submittedName>
        <fullName evidence="2">Uncharacterized protein</fullName>
    </submittedName>
</protein>
<dbReference type="Proteomes" id="UP000076420">
    <property type="component" value="Unassembled WGS sequence"/>
</dbReference>
<organism evidence="2 3">
    <name type="scientific">Biomphalaria glabrata</name>
    <name type="common">Bloodfluke planorb</name>
    <name type="synonym">Freshwater snail</name>
    <dbReference type="NCBI Taxonomy" id="6526"/>
    <lineage>
        <taxon>Eukaryota</taxon>
        <taxon>Metazoa</taxon>
        <taxon>Spiralia</taxon>
        <taxon>Lophotrochozoa</taxon>
        <taxon>Mollusca</taxon>
        <taxon>Gastropoda</taxon>
        <taxon>Heterobranchia</taxon>
        <taxon>Euthyneura</taxon>
        <taxon>Panpulmonata</taxon>
        <taxon>Hygrophila</taxon>
        <taxon>Lymnaeoidea</taxon>
        <taxon>Planorbidae</taxon>
        <taxon>Biomphalaria</taxon>
    </lineage>
</organism>
<dbReference type="RefSeq" id="XP_013061162.2">
    <property type="nucleotide sequence ID" value="XM_013205708.2"/>
</dbReference>
<evidence type="ECO:0000313" key="3">
    <source>
        <dbReference type="Proteomes" id="UP000076420"/>
    </source>
</evidence>
<dbReference type="InterPro" id="IPR004245">
    <property type="entry name" value="DUF229"/>
</dbReference>
<dbReference type="OrthoDB" id="413313at2759"/>
<keyword evidence="1" id="KW-0472">Membrane</keyword>
<evidence type="ECO:0000313" key="2">
    <source>
        <dbReference type="EnsemblMetazoa" id="BGLB016555-PA"/>
    </source>
</evidence>